<evidence type="ECO:0000313" key="8">
    <source>
        <dbReference type="EMBL" id="KAH0961302.1"/>
    </source>
</evidence>
<dbReference type="PANTHER" id="PTHR31595:SF67">
    <property type="entry name" value="WAX SYNTHASE DOMAIN-CONTAINING PROTEIN"/>
    <property type="match status" value="1"/>
</dbReference>
<proteinExistence type="inferred from homology"/>
<evidence type="ECO:0000256" key="5">
    <source>
        <dbReference type="ARBA" id="ARBA00022989"/>
    </source>
</evidence>
<evidence type="ECO:0000256" key="6">
    <source>
        <dbReference type="ARBA" id="ARBA00023136"/>
    </source>
</evidence>
<keyword evidence="9" id="KW-1185">Reference proteome</keyword>
<evidence type="ECO:0000313" key="9">
    <source>
        <dbReference type="Proteomes" id="UP000824596"/>
    </source>
</evidence>
<keyword evidence="4" id="KW-0812">Transmembrane</keyword>
<dbReference type="GO" id="GO:0008374">
    <property type="term" value="F:O-acyltransferase activity"/>
    <property type="evidence" value="ECO:0007669"/>
    <property type="project" value="InterPro"/>
</dbReference>
<keyword evidence="5" id="KW-1133">Transmembrane helix</keyword>
<dbReference type="AlphaFoldDB" id="A0A9P8MY60"/>
<dbReference type="OrthoDB" id="4865541at2759"/>
<comment type="subcellular location">
    <subcellularLocation>
        <location evidence="1">Membrane</location>
        <topology evidence="1">Multi-pass membrane protein</topology>
    </subcellularLocation>
</comment>
<dbReference type="GO" id="GO:0006629">
    <property type="term" value="P:lipid metabolic process"/>
    <property type="evidence" value="ECO:0007669"/>
    <property type="project" value="InterPro"/>
</dbReference>
<dbReference type="InterPro" id="IPR032805">
    <property type="entry name" value="Wax_synthase_dom"/>
</dbReference>
<evidence type="ECO:0000256" key="1">
    <source>
        <dbReference type="ARBA" id="ARBA00004141"/>
    </source>
</evidence>
<dbReference type="EMBL" id="JAIZPD010000008">
    <property type="protein sequence ID" value="KAH0961302.1"/>
    <property type="molecule type" value="Genomic_DNA"/>
</dbReference>
<sequence length="262" mass="29110">MESMPRITKSGLQRSTSETEFVYTKLKTIIGSYVLLDLTFILTEKDPYFAVGPDHSQQLLLSFQGLRPWLLFGGLWMHSSTFGSLSQILDRGLSGWWGAFWHQTFRVPFLAPATFLIREGYIEAGTPAAEAMSLLVSFLQSGLLHASGSLSSVANTKPWQPLQFFLLQAVGIVIQRAAGELLRPRLPPLPERLRRGANLVFTVLWLHLTVMLYFDDVASTGLWVKQAVPVSCFEDLGCGLLRIIGGGRMAITLPGGRPYLLR</sequence>
<name>A0A9P8MY60_9HYPO</name>
<feature type="domain" description="Wax synthase" evidence="7">
    <location>
        <begin position="80"/>
        <end position="166"/>
    </location>
</feature>
<comment type="caution">
    <text evidence="8">The sequence shown here is derived from an EMBL/GenBank/DDBJ whole genome shotgun (WGS) entry which is preliminary data.</text>
</comment>
<dbReference type="PANTHER" id="PTHR31595">
    <property type="entry name" value="LONG-CHAIN-ALCOHOL O-FATTY-ACYLTRANSFERASE 3-RELATED"/>
    <property type="match status" value="1"/>
</dbReference>
<accession>A0A9P8MY60</accession>
<dbReference type="Proteomes" id="UP000824596">
    <property type="component" value="Unassembled WGS sequence"/>
</dbReference>
<evidence type="ECO:0000259" key="7">
    <source>
        <dbReference type="Pfam" id="PF13813"/>
    </source>
</evidence>
<evidence type="ECO:0000256" key="2">
    <source>
        <dbReference type="ARBA" id="ARBA00007282"/>
    </source>
</evidence>
<reference evidence="8" key="1">
    <citation type="submission" date="2021-09" db="EMBL/GenBank/DDBJ databases">
        <title>A high-quality genome of the endoparasitic fungus Hirsutella rhossiliensis with a comparison of Hirsutella genomes reveals transposable elements contributing to genome size variation.</title>
        <authorList>
            <person name="Lin R."/>
            <person name="Jiao Y."/>
            <person name="Sun X."/>
            <person name="Ling J."/>
            <person name="Xie B."/>
            <person name="Cheng X."/>
        </authorList>
    </citation>
    <scope>NUCLEOTIDE SEQUENCE</scope>
    <source>
        <strain evidence="8">HR02</strain>
    </source>
</reference>
<gene>
    <name evidence="8" type="ORF">HRG_07380</name>
</gene>
<keyword evidence="3 8" id="KW-0808">Transferase</keyword>
<dbReference type="GeneID" id="68356509"/>
<evidence type="ECO:0000256" key="3">
    <source>
        <dbReference type="ARBA" id="ARBA00022679"/>
    </source>
</evidence>
<dbReference type="Pfam" id="PF13813">
    <property type="entry name" value="MBOAT_2"/>
    <property type="match status" value="1"/>
</dbReference>
<protein>
    <submittedName>
        <fullName evidence="8">Membrane bound o-acyl transferase family domain-containing protein</fullName>
    </submittedName>
</protein>
<dbReference type="GO" id="GO:0016020">
    <property type="term" value="C:membrane"/>
    <property type="evidence" value="ECO:0007669"/>
    <property type="project" value="UniProtKB-SubCell"/>
</dbReference>
<evidence type="ECO:0000256" key="4">
    <source>
        <dbReference type="ARBA" id="ARBA00022692"/>
    </source>
</evidence>
<keyword evidence="6" id="KW-0472">Membrane</keyword>
<dbReference type="InterPro" id="IPR044851">
    <property type="entry name" value="Wax_synthase"/>
</dbReference>
<comment type="similarity">
    <text evidence="2">Belongs to the wax synthase family.</text>
</comment>
<organism evidence="8 9">
    <name type="scientific">Hirsutella rhossiliensis</name>
    <dbReference type="NCBI Taxonomy" id="111463"/>
    <lineage>
        <taxon>Eukaryota</taxon>
        <taxon>Fungi</taxon>
        <taxon>Dikarya</taxon>
        <taxon>Ascomycota</taxon>
        <taxon>Pezizomycotina</taxon>
        <taxon>Sordariomycetes</taxon>
        <taxon>Hypocreomycetidae</taxon>
        <taxon>Hypocreales</taxon>
        <taxon>Ophiocordycipitaceae</taxon>
        <taxon>Hirsutella</taxon>
    </lineage>
</organism>
<dbReference type="RefSeq" id="XP_044718815.1">
    <property type="nucleotide sequence ID" value="XM_044865851.1"/>
</dbReference>